<feature type="region of interest" description="Disordered" evidence="2">
    <location>
        <begin position="376"/>
        <end position="429"/>
    </location>
</feature>
<feature type="compositionally biased region" description="Pro residues" evidence="2">
    <location>
        <begin position="315"/>
        <end position="331"/>
    </location>
</feature>
<keyword evidence="5" id="KW-1185">Reference proteome</keyword>
<dbReference type="InterPro" id="IPR047890">
    <property type="entry name" value="KHDC4_KH-I_first"/>
</dbReference>
<dbReference type="STRING" id="13706.A0A1X2HVS5"/>
<feature type="domain" description="K Homology" evidence="3">
    <location>
        <begin position="195"/>
        <end position="280"/>
    </location>
</feature>
<dbReference type="Pfam" id="PF22675">
    <property type="entry name" value="KH-I_KHDC4-BBP"/>
    <property type="match status" value="1"/>
</dbReference>
<dbReference type="EMBL" id="MCGN01000001">
    <property type="protein sequence ID" value="ORZ03669.1"/>
    <property type="molecule type" value="Genomic_DNA"/>
</dbReference>
<protein>
    <recommendedName>
        <fullName evidence="3">K Homology domain-containing protein</fullName>
    </recommendedName>
</protein>
<comment type="caution">
    <text evidence="4">The sequence shown here is derived from an EMBL/GenBank/DDBJ whole genome shotgun (WGS) entry which is preliminary data.</text>
</comment>
<dbReference type="SMART" id="SM00322">
    <property type="entry name" value="KH"/>
    <property type="match status" value="1"/>
</dbReference>
<dbReference type="CDD" id="cd22385">
    <property type="entry name" value="KH-I_KHDC4_rpt1"/>
    <property type="match status" value="1"/>
</dbReference>
<feature type="compositionally biased region" description="Low complexity" evidence="2">
    <location>
        <begin position="376"/>
        <end position="388"/>
    </location>
</feature>
<keyword evidence="1" id="KW-0694">RNA-binding</keyword>
<name>A0A1X2HVS5_SYNRA</name>
<evidence type="ECO:0000313" key="4">
    <source>
        <dbReference type="EMBL" id="ORZ03669.1"/>
    </source>
</evidence>
<feature type="compositionally biased region" description="Pro residues" evidence="2">
    <location>
        <begin position="389"/>
        <end position="403"/>
    </location>
</feature>
<dbReference type="PANTHER" id="PTHR15744">
    <property type="entry name" value="BLOM7"/>
    <property type="match status" value="1"/>
</dbReference>
<gene>
    <name evidence="4" type="ORF">BCR43DRAFT_483759</name>
</gene>
<evidence type="ECO:0000313" key="5">
    <source>
        <dbReference type="Proteomes" id="UP000242180"/>
    </source>
</evidence>
<dbReference type="SUPFAM" id="SSF54791">
    <property type="entry name" value="Eukaryotic type KH-domain (KH-domain type I)"/>
    <property type="match status" value="2"/>
</dbReference>
<feature type="compositionally biased region" description="Basic and acidic residues" evidence="2">
    <location>
        <begin position="10"/>
        <end position="21"/>
    </location>
</feature>
<dbReference type="InParanoid" id="A0A1X2HVS5"/>
<dbReference type="InterPro" id="IPR036612">
    <property type="entry name" value="KH_dom_type_1_sf"/>
</dbReference>
<evidence type="ECO:0000256" key="1">
    <source>
        <dbReference type="PROSITE-ProRule" id="PRU00117"/>
    </source>
</evidence>
<dbReference type="FunFam" id="3.30.1370.10:FF:000037">
    <property type="entry name" value="KH domain protein"/>
    <property type="match status" value="1"/>
</dbReference>
<dbReference type="OrthoDB" id="397265at2759"/>
<reference evidence="4 5" key="1">
    <citation type="submission" date="2016-07" db="EMBL/GenBank/DDBJ databases">
        <title>Pervasive Adenine N6-methylation of Active Genes in Fungi.</title>
        <authorList>
            <consortium name="DOE Joint Genome Institute"/>
            <person name="Mondo S.J."/>
            <person name="Dannebaum R.O."/>
            <person name="Kuo R.C."/>
            <person name="Labutti K."/>
            <person name="Haridas S."/>
            <person name="Kuo A."/>
            <person name="Salamov A."/>
            <person name="Ahrendt S.R."/>
            <person name="Lipzen A."/>
            <person name="Sullivan W."/>
            <person name="Andreopoulos W.B."/>
            <person name="Clum A."/>
            <person name="Lindquist E."/>
            <person name="Daum C."/>
            <person name="Ramamoorthy G.K."/>
            <person name="Gryganskyi A."/>
            <person name="Culley D."/>
            <person name="Magnuson J.K."/>
            <person name="James T.Y."/>
            <person name="O'Malley M.A."/>
            <person name="Stajich J.E."/>
            <person name="Spatafora J.W."/>
            <person name="Visel A."/>
            <person name="Grigoriev I.V."/>
        </authorList>
    </citation>
    <scope>NUCLEOTIDE SEQUENCE [LARGE SCALE GENOMIC DNA]</scope>
    <source>
        <strain evidence="4 5">NRRL 2496</strain>
    </source>
</reference>
<dbReference type="GO" id="GO:0005634">
    <property type="term" value="C:nucleus"/>
    <property type="evidence" value="ECO:0007669"/>
    <property type="project" value="InterPro"/>
</dbReference>
<dbReference type="Proteomes" id="UP000242180">
    <property type="component" value="Unassembled WGS sequence"/>
</dbReference>
<dbReference type="InterPro" id="IPR004087">
    <property type="entry name" value="KH_dom"/>
</dbReference>
<dbReference type="CDD" id="cd22386">
    <property type="entry name" value="KH-I_KHDC4_rpt2"/>
    <property type="match status" value="1"/>
</dbReference>
<dbReference type="OMA" id="NVREQYQ"/>
<dbReference type="Gene3D" id="3.30.1370.10">
    <property type="entry name" value="K Homology domain, type 1"/>
    <property type="match status" value="2"/>
</dbReference>
<dbReference type="InterPro" id="IPR056149">
    <property type="entry name" value="PRP5/DDX46/KHDC4_KH"/>
</dbReference>
<dbReference type="InterPro" id="IPR055256">
    <property type="entry name" value="KH_1_KHDC4/BBP-like"/>
</dbReference>
<feature type="compositionally biased region" description="Basic and acidic residues" evidence="2">
    <location>
        <begin position="89"/>
        <end position="99"/>
    </location>
</feature>
<dbReference type="InterPro" id="IPR031121">
    <property type="entry name" value="RIK/BLOM7"/>
</dbReference>
<dbReference type="AlphaFoldDB" id="A0A1X2HVS5"/>
<sequence>MSDTTQKKRKWDDPPSIRKETSPSPPKTTKTGNDDEKTSAEDAGKKAAEEALARVKSLLAQKGIQDDGSNKTSTNGTAASGGNGAAPATREHGDGEFVKDIPINDLKNRYMLTRGATQSQIQRDTGADVTTRGKYYPDKSLATASEPPLYLHISASNKEQLDKAVEQIEDMIKNVAPPAPTPAHHHHERRERRFYEHKVYVGLESSPHFNLRAKIVGPQGAYVKHIQQETGTRVQLKGKGSGFYESSTGVESDEALHVHISSPREDGMETAIKLTEDLIDTVKAEYERFKQNPTYGRGYQRGYQDYGYNYGGYGAPPPPSSAASSPPPPGASPAGSSGSPAAASAPPGPGSDPNYDAYQQYYAYYGQYQYDPNYYNYYYGSGAAQQQSSPPPQSSSADPSPPPAKRHKEDDGQSYNGQSYNAVPPPPQL</sequence>
<evidence type="ECO:0000259" key="3">
    <source>
        <dbReference type="SMART" id="SM00322"/>
    </source>
</evidence>
<feature type="region of interest" description="Disordered" evidence="2">
    <location>
        <begin position="310"/>
        <end position="356"/>
    </location>
</feature>
<dbReference type="InterPro" id="IPR047889">
    <property type="entry name" value="KHDC4_KH-I_second"/>
</dbReference>
<dbReference type="GO" id="GO:0003723">
    <property type="term" value="F:RNA binding"/>
    <property type="evidence" value="ECO:0007669"/>
    <property type="project" value="UniProtKB-UniRule"/>
</dbReference>
<feature type="compositionally biased region" description="Basic and acidic residues" evidence="2">
    <location>
        <begin position="32"/>
        <end position="53"/>
    </location>
</feature>
<accession>A0A1X2HVS5</accession>
<proteinExistence type="predicted"/>
<dbReference type="PANTHER" id="PTHR15744:SF0">
    <property type="entry name" value="KH HOMOLOGY DOMAIN-CONTAINING PROTEIN 4"/>
    <property type="match status" value="1"/>
</dbReference>
<evidence type="ECO:0000256" key="2">
    <source>
        <dbReference type="SAM" id="MobiDB-lite"/>
    </source>
</evidence>
<feature type="compositionally biased region" description="Low complexity" evidence="2">
    <location>
        <begin position="332"/>
        <end position="356"/>
    </location>
</feature>
<organism evidence="4 5">
    <name type="scientific">Syncephalastrum racemosum</name>
    <name type="common">Filamentous fungus</name>
    <dbReference type="NCBI Taxonomy" id="13706"/>
    <lineage>
        <taxon>Eukaryota</taxon>
        <taxon>Fungi</taxon>
        <taxon>Fungi incertae sedis</taxon>
        <taxon>Mucoromycota</taxon>
        <taxon>Mucoromycotina</taxon>
        <taxon>Mucoromycetes</taxon>
        <taxon>Mucorales</taxon>
        <taxon>Syncephalastraceae</taxon>
        <taxon>Syncephalastrum</taxon>
    </lineage>
</organism>
<feature type="region of interest" description="Disordered" evidence="2">
    <location>
        <begin position="1"/>
        <end position="100"/>
    </location>
</feature>
<dbReference type="Pfam" id="PF23469">
    <property type="entry name" value="KH_12"/>
    <property type="match status" value="1"/>
</dbReference>
<dbReference type="PROSITE" id="PS50084">
    <property type="entry name" value="KH_TYPE_1"/>
    <property type="match status" value="1"/>
</dbReference>